<evidence type="ECO:0000256" key="6">
    <source>
        <dbReference type="ARBA" id="ARBA00023180"/>
    </source>
</evidence>
<accession>A0A9P7S4W7</accession>
<dbReference type="PROSITE" id="PS00079">
    <property type="entry name" value="MULTICOPPER_OXIDASE1"/>
    <property type="match status" value="2"/>
</dbReference>
<dbReference type="Pfam" id="PF00394">
    <property type="entry name" value="Cu-oxidase"/>
    <property type="match status" value="1"/>
</dbReference>
<dbReference type="InterPro" id="IPR001117">
    <property type="entry name" value="Cu-oxidase_2nd"/>
</dbReference>
<dbReference type="Pfam" id="PF07731">
    <property type="entry name" value="Cu-oxidase_2"/>
    <property type="match status" value="1"/>
</dbReference>
<keyword evidence="11" id="KW-1185">Reference proteome</keyword>
<evidence type="ECO:0000313" key="11">
    <source>
        <dbReference type="Proteomes" id="UP001049176"/>
    </source>
</evidence>
<evidence type="ECO:0000256" key="5">
    <source>
        <dbReference type="ARBA" id="ARBA00023157"/>
    </source>
</evidence>
<dbReference type="KEGG" id="more:E1B28_006102"/>
<dbReference type="PANTHER" id="PTHR11709:SF511">
    <property type="entry name" value="LACCASE"/>
    <property type="match status" value="1"/>
</dbReference>
<evidence type="ECO:0000259" key="7">
    <source>
        <dbReference type="Pfam" id="PF00394"/>
    </source>
</evidence>
<dbReference type="Pfam" id="PF07732">
    <property type="entry name" value="Cu-oxidase_3"/>
    <property type="match status" value="1"/>
</dbReference>
<evidence type="ECO:0000313" key="10">
    <source>
        <dbReference type="EMBL" id="KAG7095340.1"/>
    </source>
</evidence>
<dbReference type="Proteomes" id="UP001049176">
    <property type="component" value="Chromosome 3"/>
</dbReference>
<evidence type="ECO:0008006" key="12">
    <source>
        <dbReference type="Google" id="ProtNLM"/>
    </source>
</evidence>
<reference evidence="10" key="1">
    <citation type="journal article" date="2021" name="Genome Biol. Evol.">
        <title>The assembled and annotated genome of the fairy-ring fungus Marasmius oreades.</title>
        <authorList>
            <person name="Hiltunen M."/>
            <person name="Ament-Velasquez S.L."/>
            <person name="Johannesson H."/>
        </authorList>
    </citation>
    <scope>NUCLEOTIDE SEQUENCE</scope>
    <source>
        <strain evidence="10">03SP1</strain>
    </source>
</reference>
<dbReference type="InterPro" id="IPR033138">
    <property type="entry name" value="Cu_oxidase_CS"/>
</dbReference>
<evidence type="ECO:0000256" key="3">
    <source>
        <dbReference type="ARBA" id="ARBA00023002"/>
    </source>
</evidence>
<evidence type="ECO:0000256" key="2">
    <source>
        <dbReference type="ARBA" id="ARBA00022723"/>
    </source>
</evidence>
<feature type="domain" description="Plastocyanin-like" evidence="8">
    <location>
        <begin position="428"/>
        <end position="549"/>
    </location>
</feature>
<proteinExistence type="inferred from homology"/>
<evidence type="ECO:0000259" key="8">
    <source>
        <dbReference type="Pfam" id="PF07731"/>
    </source>
</evidence>
<dbReference type="FunFam" id="2.60.40.420:FF:000045">
    <property type="entry name" value="Laccase 2"/>
    <property type="match status" value="1"/>
</dbReference>
<dbReference type="GO" id="GO:0016491">
    <property type="term" value="F:oxidoreductase activity"/>
    <property type="evidence" value="ECO:0007669"/>
    <property type="project" value="UniProtKB-KW"/>
</dbReference>
<dbReference type="InterPro" id="IPR045087">
    <property type="entry name" value="Cu-oxidase_fam"/>
</dbReference>
<comment type="caution">
    <text evidence="10">The sequence shown here is derived from an EMBL/GenBank/DDBJ whole genome shotgun (WGS) entry which is preliminary data.</text>
</comment>
<dbReference type="EMBL" id="CM032183">
    <property type="protein sequence ID" value="KAG7095340.1"/>
    <property type="molecule type" value="Genomic_DNA"/>
</dbReference>
<dbReference type="InterPro" id="IPR011706">
    <property type="entry name" value="Cu-oxidase_C"/>
</dbReference>
<dbReference type="PANTHER" id="PTHR11709">
    <property type="entry name" value="MULTI-COPPER OXIDASE"/>
    <property type="match status" value="1"/>
</dbReference>
<dbReference type="CDD" id="cd13903">
    <property type="entry name" value="CuRO_3_Tv-LCC_like"/>
    <property type="match status" value="1"/>
</dbReference>
<sequence>MSTDVFASSILLAFKTRQVNSGQRLKPHRQVIKPLHPCLPSSPTWALLLFAMWTSLVALAFLQLSLTVQGLDVISRVGELHIVNRPISPDGFQRSAVLAGSSDDKPTFPGPIIKGYKGDTFEIDVFDSLTDSSMDTSTSIHWHGIHQRHTNWADGPTWITQCPIVPKESFKYKFTVSDQSGTYWYHSHHRAQYCDGLRGALVIYDRRDPLAHLYDIDDESTIITLADWYHETSKSLIAQPGQKLADSTLINGLGRWANQTTTPLAVVNVQKGKRYRMRLISFSCDPSYTFSIDGHNMTIIEADGQPTDPLTVNSLNIFPAQRYSFVLNANQPVGNYWIRAKPSAAANGATGFEGGINSAILRYKGAPKADPTTNPPSAAVALRESDLHLPTRSVPGKPFPGGADLVLNMTIGFIAPDTFTVNEHPFQSPTTPVLLQILSGAHAAQDLLPKGSVYTLPRNKVIEINFSSSHPAGTPHPMHLHGHHFDVIKTMDNPTYNFKNPVRRDTVTVGPNDLTSIRFTTDNAGPWFLHCHIEFHLVSGLAVVLAEDTRSTQLDNPIPHDWDKLCPAWNKTPDSIRGDA</sequence>
<feature type="domain" description="Plastocyanin-like" evidence="9">
    <location>
        <begin position="107"/>
        <end position="207"/>
    </location>
</feature>
<keyword evidence="4" id="KW-0186">Copper</keyword>
<organism evidence="10 11">
    <name type="scientific">Marasmius oreades</name>
    <name type="common">fairy-ring Marasmius</name>
    <dbReference type="NCBI Taxonomy" id="181124"/>
    <lineage>
        <taxon>Eukaryota</taxon>
        <taxon>Fungi</taxon>
        <taxon>Dikarya</taxon>
        <taxon>Basidiomycota</taxon>
        <taxon>Agaricomycotina</taxon>
        <taxon>Agaricomycetes</taxon>
        <taxon>Agaricomycetidae</taxon>
        <taxon>Agaricales</taxon>
        <taxon>Marasmiineae</taxon>
        <taxon>Marasmiaceae</taxon>
        <taxon>Marasmius</taxon>
    </lineage>
</organism>
<evidence type="ECO:0000259" key="9">
    <source>
        <dbReference type="Pfam" id="PF07732"/>
    </source>
</evidence>
<dbReference type="OrthoDB" id="2121828at2759"/>
<dbReference type="GO" id="GO:0005507">
    <property type="term" value="F:copper ion binding"/>
    <property type="evidence" value="ECO:0007669"/>
    <property type="project" value="InterPro"/>
</dbReference>
<keyword evidence="3" id="KW-0560">Oxidoreductase</keyword>
<keyword evidence="5" id="KW-1015">Disulfide bond</keyword>
<dbReference type="GeneID" id="66075178"/>
<gene>
    <name evidence="10" type="ORF">E1B28_006102</name>
</gene>
<dbReference type="InterPro" id="IPR002355">
    <property type="entry name" value="Cu_oxidase_Cu_BS"/>
</dbReference>
<dbReference type="RefSeq" id="XP_043011810.1">
    <property type="nucleotide sequence ID" value="XM_043150720.1"/>
</dbReference>
<evidence type="ECO:0000256" key="4">
    <source>
        <dbReference type="ARBA" id="ARBA00023008"/>
    </source>
</evidence>
<dbReference type="AlphaFoldDB" id="A0A9P7S4W7"/>
<dbReference type="InterPro" id="IPR008972">
    <property type="entry name" value="Cupredoxin"/>
</dbReference>
<dbReference type="Gene3D" id="2.60.40.420">
    <property type="entry name" value="Cupredoxins - blue copper proteins"/>
    <property type="match status" value="3"/>
</dbReference>
<keyword evidence="2" id="KW-0479">Metal-binding</keyword>
<dbReference type="InterPro" id="IPR011707">
    <property type="entry name" value="Cu-oxidase-like_N"/>
</dbReference>
<feature type="domain" description="Plastocyanin-like" evidence="7">
    <location>
        <begin position="219"/>
        <end position="366"/>
    </location>
</feature>
<comment type="similarity">
    <text evidence="1">Belongs to the multicopper oxidase family.</text>
</comment>
<name>A0A9P7S4W7_9AGAR</name>
<dbReference type="PROSITE" id="PS00080">
    <property type="entry name" value="MULTICOPPER_OXIDASE2"/>
    <property type="match status" value="1"/>
</dbReference>
<dbReference type="SUPFAM" id="SSF49503">
    <property type="entry name" value="Cupredoxins"/>
    <property type="match status" value="3"/>
</dbReference>
<protein>
    <recommendedName>
        <fullName evidence="12">Laccase</fullName>
    </recommendedName>
</protein>
<evidence type="ECO:0000256" key="1">
    <source>
        <dbReference type="ARBA" id="ARBA00010609"/>
    </source>
</evidence>
<keyword evidence="6" id="KW-0325">Glycoprotein</keyword>